<dbReference type="Gene3D" id="2.40.170.20">
    <property type="entry name" value="TonB-dependent receptor, beta-barrel domain"/>
    <property type="match status" value="2"/>
</dbReference>
<proteinExistence type="predicted"/>
<reference evidence="4" key="2">
    <citation type="submission" date="2022-06" db="EMBL/GenBank/DDBJ databases">
        <title>Thermospira aquatica gen. nov., sp. nov.</title>
        <authorList>
            <person name="Ben Ali Gam Z."/>
            <person name="Labat M."/>
        </authorList>
    </citation>
    <scope>NUCLEOTIDE SEQUENCE</scope>
    <source>
        <strain evidence="4">F1F22</strain>
    </source>
</reference>
<keyword evidence="2" id="KW-0472">Membrane</keyword>
<dbReference type="InterPro" id="IPR036942">
    <property type="entry name" value="Beta-barrel_TonB_sf"/>
</dbReference>
<sequence length="524" mass="61105">MKKFFWILACFCWIGVFVWGQENISSTIVLPDVKIVLEGDSSIPLQDQTNLELSGQEIDFGRVDLSELSRLRKSEYYKVELTNERKTPSFSLSSFRLFYGTSENLFSDITVGKRVDKLNYLVSYLRNSRGSLALSNSRLYNTEFKLDDINVDLIFTPSSQWEVQTEVGYYTRELGLYTNRGALSEQVRYFPAKIGVAFIADTYSLFQIGVEGNYLERQHKLLANEYTNQLFYHFSPSFSYEVSWAKDNFLKIDGAYFYVFQDTLFHEGNFGFLDRLNILSSLSLDVGTRLYFSSRDPFFWYPLVMMRYRYTQMLVFTLGLEGERQRFLGERLLEENQYFFVSTVRRDRWSPQIGIQYLPAENFSIKGNAFYHLYQVYANPVYLPERDMFTYEEKTNVSLLAIQGSLDWTLFKGLLWKNTLTYTLAFSQDIYEIESVLFSSFLEWKLQEIGLTATLRSRYYPHVQLANGATLPDAVILDLELSQKLGRDFYLEFAVDNILNQNHFQRPSLPEGGIQVLAGLRILL</sequence>
<reference evidence="4" key="1">
    <citation type="submission" date="2021-04" db="EMBL/GenBank/DDBJ databases">
        <authorList>
            <person name="Postec A."/>
        </authorList>
    </citation>
    <scope>NUCLEOTIDE SEQUENCE</scope>
    <source>
        <strain evidence="4">F1F22</strain>
    </source>
</reference>
<keyword evidence="5" id="KW-1185">Reference proteome</keyword>
<dbReference type="Proteomes" id="UP001056539">
    <property type="component" value="Chromosome"/>
</dbReference>
<dbReference type="EMBL" id="CP073355">
    <property type="protein sequence ID" value="URA09986.1"/>
    <property type="molecule type" value="Genomic_DNA"/>
</dbReference>
<organism evidence="4 5">
    <name type="scientific">Thermospira aquatica</name>
    <dbReference type="NCBI Taxonomy" id="2828656"/>
    <lineage>
        <taxon>Bacteria</taxon>
        <taxon>Pseudomonadati</taxon>
        <taxon>Spirochaetota</taxon>
        <taxon>Spirochaetia</taxon>
        <taxon>Brevinematales</taxon>
        <taxon>Thermospiraceae</taxon>
        <taxon>Thermospira</taxon>
    </lineage>
</organism>
<keyword evidence="3" id="KW-0998">Cell outer membrane</keyword>
<accession>A0AAX3BCU2</accession>
<protein>
    <recommendedName>
        <fullName evidence="6">TonB-dependent receptor</fullName>
    </recommendedName>
</protein>
<comment type="subcellular location">
    <subcellularLocation>
        <location evidence="1">Cell outer membrane</location>
    </subcellularLocation>
</comment>
<dbReference type="KEGG" id="taqu:KDW03_10970"/>
<evidence type="ECO:0000313" key="5">
    <source>
        <dbReference type="Proteomes" id="UP001056539"/>
    </source>
</evidence>
<evidence type="ECO:0000313" key="4">
    <source>
        <dbReference type="EMBL" id="URA09986.1"/>
    </source>
</evidence>
<dbReference type="AlphaFoldDB" id="A0AAX3BCU2"/>
<evidence type="ECO:0000256" key="2">
    <source>
        <dbReference type="ARBA" id="ARBA00023136"/>
    </source>
</evidence>
<gene>
    <name evidence="4" type="ORF">KDW03_10970</name>
</gene>
<evidence type="ECO:0000256" key="1">
    <source>
        <dbReference type="ARBA" id="ARBA00004442"/>
    </source>
</evidence>
<evidence type="ECO:0008006" key="6">
    <source>
        <dbReference type="Google" id="ProtNLM"/>
    </source>
</evidence>
<dbReference type="RefSeq" id="WP_271435117.1">
    <property type="nucleotide sequence ID" value="NZ_CP073355.1"/>
</dbReference>
<evidence type="ECO:0000256" key="3">
    <source>
        <dbReference type="ARBA" id="ARBA00023237"/>
    </source>
</evidence>
<dbReference type="GO" id="GO:0009279">
    <property type="term" value="C:cell outer membrane"/>
    <property type="evidence" value="ECO:0007669"/>
    <property type="project" value="UniProtKB-SubCell"/>
</dbReference>
<dbReference type="SUPFAM" id="SSF56935">
    <property type="entry name" value="Porins"/>
    <property type="match status" value="1"/>
</dbReference>
<name>A0AAX3BCU2_9SPIR</name>